<evidence type="ECO:0000256" key="8">
    <source>
        <dbReference type="ARBA" id="ARBA00023034"/>
    </source>
</evidence>
<dbReference type="OrthoDB" id="5512589at2759"/>
<evidence type="ECO:0000256" key="4">
    <source>
        <dbReference type="ARBA" id="ARBA00022679"/>
    </source>
</evidence>
<keyword evidence="5" id="KW-0812">Transmembrane</keyword>
<accession>A0A6A4WGV0</accession>
<dbReference type="Gene3D" id="3.90.550.50">
    <property type="match status" value="1"/>
</dbReference>
<name>A0A6A4WGV0_AMPAM</name>
<evidence type="ECO:0000256" key="2">
    <source>
        <dbReference type="ARBA" id="ARBA00008661"/>
    </source>
</evidence>
<evidence type="ECO:0000256" key="6">
    <source>
        <dbReference type="ARBA" id="ARBA00022968"/>
    </source>
</evidence>
<feature type="region of interest" description="Disordered" evidence="11">
    <location>
        <begin position="118"/>
        <end position="146"/>
    </location>
</feature>
<dbReference type="Proteomes" id="UP000440578">
    <property type="component" value="Unassembled WGS sequence"/>
</dbReference>
<evidence type="ECO:0000256" key="9">
    <source>
        <dbReference type="ARBA" id="ARBA00023136"/>
    </source>
</evidence>
<gene>
    <name evidence="12" type="primary">B3GALT5_9</name>
    <name evidence="12" type="ORF">FJT64_003014</name>
</gene>
<protein>
    <recommendedName>
        <fullName evidence="10">Hexosyltransferase</fullName>
        <ecNumber evidence="10">2.4.1.-</ecNumber>
    </recommendedName>
</protein>
<dbReference type="EC" id="2.4.1.-" evidence="10"/>
<dbReference type="Pfam" id="PF01762">
    <property type="entry name" value="Galactosyl_T"/>
    <property type="match status" value="1"/>
</dbReference>
<evidence type="ECO:0000256" key="3">
    <source>
        <dbReference type="ARBA" id="ARBA00022676"/>
    </source>
</evidence>
<feature type="compositionally biased region" description="Low complexity" evidence="11">
    <location>
        <begin position="15"/>
        <end position="48"/>
    </location>
</feature>
<keyword evidence="4 12" id="KW-0808">Transferase</keyword>
<sequence>MSLRIPLRSSRHARSSPSSGAGAAAVVAPPLALSDAPPPAGGAASSPDCRTPTSGLTQPDRALSRRVAIIGKKIRSQPVVNRASFDRLREPAGNCPPDTALLVLVTSAADQLGASPGGARHVGWLRPPARPRGVSSGRPVNQDDTELLRTEADRHGDILQENFRDSYHNLTLKTMMGLRWAEERCPQAKFVVKTDDDIYWNLPLLMSHLDSLNENRFITGCIKQLSAPAALSADGRPAPPGHPQFAAGAGYVVSGDLVADLYQAALRVPLLPVEDVFITGYCAKMAQAWPPKHHTGFSCGDILSDDCDLVQLFNAHKITPARQYLIWEKFSTEPNPCMDF</sequence>
<evidence type="ECO:0000256" key="11">
    <source>
        <dbReference type="SAM" id="MobiDB-lite"/>
    </source>
</evidence>
<feature type="region of interest" description="Disordered" evidence="11">
    <location>
        <begin position="1"/>
        <end position="63"/>
    </location>
</feature>
<dbReference type="GO" id="GO:0000139">
    <property type="term" value="C:Golgi membrane"/>
    <property type="evidence" value="ECO:0007669"/>
    <property type="project" value="UniProtKB-SubCell"/>
</dbReference>
<keyword evidence="7" id="KW-1133">Transmembrane helix</keyword>
<evidence type="ECO:0000256" key="10">
    <source>
        <dbReference type="RuleBase" id="RU363063"/>
    </source>
</evidence>
<comment type="similarity">
    <text evidence="2 10">Belongs to the glycosyltransferase 31 family.</text>
</comment>
<keyword evidence="8 10" id="KW-0333">Golgi apparatus</keyword>
<dbReference type="GO" id="GO:0016758">
    <property type="term" value="F:hexosyltransferase activity"/>
    <property type="evidence" value="ECO:0007669"/>
    <property type="project" value="InterPro"/>
</dbReference>
<dbReference type="PANTHER" id="PTHR11214:SF314">
    <property type="entry name" value="HEXOSYLTRANSFERASE"/>
    <property type="match status" value="1"/>
</dbReference>
<keyword evidence="6" id="KW-0735">Signal-anchor</keyword>
<dbReference type="AlphaFoldDB" id="A0A6A4WGV0"/>
<dbReference type="InterPro" id="IPR002659">
    <property type="entry name" value="Glyco_trans_31"/>
</dbReference>
<proteinExistence type="inferred from homology"/>
<dbReference type="EMBL" id="VIIS01001102">
    <property type="protein sequence ID" value="KAF0302032.1"/>
    <property type="molecule type" value="Genomic_DNA"/>
</dbReference>
<evidence type="ECO:0000256" key="7">
    <source>
        <dbReference type="ARBA" id="ARBA00022989"/>
    </source>
</evidence>
<keyword evidence="9" id="KW-0472">Membrane</keyword>
<keyword evidence="3 10" id="KW-0328">Glycosyltransferase</keyword>
<evidence type="ECO:0000256" key="1">
    <source>
        <dbReference type="ARBA" id="ARBA00004323"/>
    </source>
</evidence>
<comment type="caution">
    <text evidence="12">The sequence shown here is derived from an EMBL/GenBank/DDBJ whole genome shotgun (WGS) entry which is preliminary data.</text>
</comment>
<dbReference type="PANTHER" id="PTHR11214">
    <property type="entry name" value="BETA-1,3-N-ACETYLGLUCOSAMINYLTRANSFERASE"/>
    <property type="match status" value="1"/>
</dbReference>
<evidence type="ECO:0000313" key="13">
    <source>
        <dbReference type="Proteomes" id="UP000440578"/>
    </source>
</evidence>
<reference evidence="12 13" key="1">
    <citation type="submission" date="2019-07" db="EMBL/GenBank/DDBJ databases">
        <title>Draft genome assembly of a fouling barnacle, Amphibalanus amphitrite (Darwin, 1854): The first reference genome for Thecostraca.</title>
        <authorList>
            <person name="Kim W."/>
        </authorList>
    </citation>
    <scope>NUCLEOTIDE SEQUENCE [LARGE SCALE GENOMIC DNA]</scope>
    <source>
        <strain evidence="12">SNU_AA5</strain>
        <tissue evidence="12">Soma without cirri and trophi</tissue>
    </source>
</reference>
<evidence type="ECO:0000313" key="12">
    <source>
        <dbReference type="EMBL" id="KAF0302032.1"/>
    </source>
</evidence>
<dbReference type="GO" id="GO:0006493">
    <property type="term" value="P:protein O-linked glycosylation"/>
    <property type="evidence" value="ECO:0007669"/>
    <property type="project" value="TreeGrafter"/>
</dbReference>
<evidence type="ECO:0000256" key="5">
    <source>
        <dbReference type="ARBA" id="ARBA00022692"/>
    </source>
</evidence>
<organism evidence="12 13">
    <name type="scientific">Amphibalanus amphitrite</name>
    <name type="common">Striped barnacle</name>
    <name type="synonym">Balanus amphitrite</name>
    <dbReference type="NCBI Taxonomy" id="1232801"/>
    <lineage>
        <taxon>Eukaryota</taxon>
        <taxon>Metazoa</taxon>
        <taxon>Ecdysozoa</taxon>
        <taxon>Arthropoda</taxon>
        <taxon>Crustacea</taxon>
        <taxon>Multicrustacea</taxon>
        <taxon>Cirripedia</taxon>
        <taxon>Thoracica</taxon>
        <taxon>Thoracicalcarea</taxon>
        <taxon>Balanomorpha</taxon>
        <taxon>Balanoidea</taxon>
        <taxon>Balanidae</taxon>
        <taxon>Amphibalaninae</taxon>
        <taxon>Amphibalanus</taxon>
    </lineage>
</organism>
<keyword evidence="13" id="KW-1185">Reference proteome</keyword>
<comment type="subcellular location">
    <subcellularLocation>
        <location evidence="1 10">Golgi apparatus membrane</location>
        <topology evidence="1 10">Single-pass type II membrane protein</topology>
    </subcellularLocation>
</comment>